<proteinExistence type="predicted"/>
<keyword evidence="3" id="KW-1185">Reference proteome</keyword>
<protein>
    <submittedName>
        <fullName evidence="2">Uncharacterized protein</fullName>
    </submittedName>
</protein>
<dbReference type="SUPFAM" id="SSF63748">
    <property type="entry name" value="Tudor/PWWP/MBT"/>
    <property type="match status" value="1"/>
</dbReference>
<dbReference type="Gene3D" id="2.30.30.140">
    <property type="match status" value="1"/>
</dbReference>
<dbReference type="AlphaFoldDB" id="A0A4P9XJ44"/>
<evidence type="ECO:0000313" key="3">
    <source>
        <dbReference type="Proteomes" id="UP000271241"/>
    </source>
</evidence>
<evidence type="ECO:0000256" key="1">
    <source>
        <dbReference type="SAM" id="MobiDB-lite"/>
    </source>
</evidence>
<dbReference type="Proteomes" id="UP000271241">
    <property type="component" value="Unassembled WGS sequence"/>
</dbReference>
<sequence length="409" mass="44088">MTPRRPHAKRRIVFVDPDDPEAPFWWPAMVVPECEIEVFRRAMTTDVQEPGQNEHLVCYFEDGSFSVVHERELVAFSPDEPPYTDYLRGPSSFIFKKDRAVQLATLYWETGIVPHSFTWVRDTERQVSQGEAIRRIRRDSDVKHLGTNKSAGGAASLHRKAHSVSAGVGKAGKGGGVAGKASHSKQQQQQQQPLSVHQHVKSAAANGQRSGAGEATTLANKQHPHPMVAAALAQLGLLPATMDSASFTDGASLSDWALYGPGSCTHCGDMTSARALALLCHGCHDLLGDPGLFQPALPLAHEALDGSAVISTKSALHLSSHCHTASGRFHPYARSVWTGRQEENGRHRRHSSMTSLAASGAVTAGNAGLRIWGPEEHKATTLAPSHDIHGRKQCRAAVAIAGCNDTTSR</sequence>
<dbReference type="OrthoDB" id="641149at2759"/>
<feature type="compositionally biased region" description="Gly residues" evidence="1">
    <location>
        <begin position="169"/>
        <end position="178"/>
    </location>
</feature>
<evidence type="ECO:0000313" key="2">
    <source>
        <dbReference type="EMBL" id="RKP05764.1"/>
    </source>
</evidence>
<dbReference type="CDD" id="cd05162">
    <property type="entry name" value="PWWP"/>
    <property type="match status" value="1"/>
</dbReference>
<feature type="region of interest" description="Disordered" evidence="1">
    <location>
        <begin position="138"/>
        <end position="212"/>
    </location>
</feature>
<gene>
    <name evidence="2" type="ORF">THASP1DRAFT_25793</name>
</gene>
<reference evidence="3" key="1">
    <citation type="journal article" date="2018" name="Nat. Microbiol.">
        <title>Leveraging single-cell genomics to expand the fungal tree of life.</title>
        <authorList>
            <person name="Ahrendt S.R."/>
            <person name="Quandt C.A."/>
            <person name="Ciobanu D."/>
            <person name="Clum A."/>
            <person name="Salamov A."/>
            <person name="Andreopoulos B."/>
            <person name="Cheng J.F."/>
            <person name="Woyke T."/>
            <person name="Pelin A."/>
            <person name="Henrissat B."/>
            <person name="Reynolds N.K."/>
            <person name="Benny G.L."/>
            <person name="Smith M.E."/>
            <person name="James T.Y."/>
            <person name="Grigoriev I.V."/>
        </authorList>
    </citation>
    <scope>NUCLEOTIDE SEQUENCE [LARGE SCALE GENOMIC DNA]</scope>
    <source>
        <strain evidence="3">RSA 1356</strain>
    </source>
</reference>
<organism evidence="2 3">
    <name type="scientific">Thamnocephalis sphaerospora</name>
    <dbReference type="NCBI Taxonomy" id="78915"/>
    <lineage>
        <taxon>Eukaryota</taxon>
        <taxon>Fungi</taxon>
        <taxon>Fungi incertae sedis</taxon>
        <taxon>Zoopagomycota</taxon>
        <taxon>Zoopagomycotina</taxon>
        <taxon>Zoopagomycetes</taxon>
        <taxon>Zoopagales</taxon>
        <taxon>Sigmoideomycetaceae</taxon>
        <taxon>Thamnocephalis</taxon>
    </lineage>
</organism>
<accession>A0A4P9XJ44</accession>
<name>A0A4P9XJ44_9FUNG</name>
<dbReference type="EMBL" id="KZ993037">
    <property type="protein sequence ID" value="RKP05764.1"/>
    <property type="molecule type" value="Genomic_DNA"/>
</dbReference>